<keyword evidence="7" id="KW-0406">Ion transport</keyword>
<evidence type="ECO:0000313" key="13">
    <source>
        <dbReference type="EMBL" id="OLP08373.1"/>
    </source>
</evidence>
<evidence type="ECO:0000256" key="7">
    <source>
        <dbReference type="ARBA" id="ARBA00023065"/>
    </source>
</evidence>
<gene>
    <name evidence="13" type="primary">omp32</name>
    <name evidence="13" type="ORF">BLL52_0323</name>
</gene>
<dbReference type="PANTHER" id="PTHR34501">
    <property type="entry name" value="PROTEIN YDDL-RELATED"/>
    <property type="match status" value="1"/>
</dbReference>
<dbReference type="InterPro" id="IPR023614">
    <property type="entry name" value="Porin_dom_sf"/>
</dbReference>
<dbReference type="Pfam" id="PF13609">
    <property type="entry name" value="Porin_4"/>
    <property type="match status" value="1"/>
</dbReference>
<keyword evidence="8" id="KW-0626">Porin</keyword>
<feature type="signal peptide" evidence="11">
    <location>
        <begin position="1"/>
        <end position="19"/>
    </location>
</feature>
<evidence type="ECO:0000313" key="14">
    <source>
        <dbReference type="Proteomes" id="UP000185911"/>
    </source>
</evidence>
<dbReference type="CDD" id="cd00342">
    <property type="entry name" value="gram_neg_porins"/>
    <property type="match status" value="1"/>
</dbReference>
<organism evidence="13 14">
    <name type="scientific">Rhodoferax antarcticus ANT.BR</name>
    <dbReference type="NCBI Taxonomy" id="1111071"/>
    <lineage>
        <taxon>Bacteria</taxon>
        <taxon>Pseudomonadati</taxon>
        <taxon>Pseudomonadota</taxon>
        <taxon>Betaproteobacteria</taxon>
        <taxon>Burkholderiales</taxon>
        <taxon>Comamonadaceae</taxon>
        <taxon>Rhodoferax</taxon>
    </lineage>
</organism>
<evidence type="ECO:0000259" key="12">
    <source>
        <dbReference type="Pfam" id="PF13609"/>
    </source>
</evidence>
<evidence type="ECO:0000256" key="3">
    <source>
        <dbReference type="ARBA" id="ARBA00022448"/>
    </source>
</evidence>
<evidence type="ECO:0000256" key="6">
    <source>
        <dbReference type="ARBA" id="ARBA00022729"/>
    </source>
</evidence>
<comment type="subcellular location">
    <subcellularLocation>
        <location evidence="1">Cell outer membrane</location>
        <topology evidence="1">Multi-pass membrane protein</topology>
    </subcellularLocation>
</comment>
<evidence type="ECO:0000256" key="9">
    <source>
        <dbReference type="ARBA" id="ARBA00023136"/>
    </source>
</evidence>
<keyword evidence="3" id="KW-0813">Transport</keyword>
<comment type="caution">
    <text evidence="13">The sequence shown here is derived from an EMBL/GenBank/DDBJ whole genome shotgun (WGS) entry which is preliminary data.</text>
</comment>
<keyword evidence="9" id="KW-0472">Membrane</keyword>
<keyword evidence="14" id="KW-1185">Reference proteome</keyword>
<evidence type="ECO:0000256" key="5">
    <source>
        <dbReference type="ARBA" id="ARBA00022692"/>
    </source>
</evidence>
<dbReference type="GO" id="GO:0009279">
    <property type="term" value="C:cell outer membrane"/>
    <property type="evidence" value="ECO:0007669"/>
    <property type="project" value="UniProtKB-SubCell"/>
</dbReference>
<dbReference type="InterPro" id="IPR033900">
    <property type="entry name" value="Gram_neg_porin_domain"/>
</dbReference>
<keyword evidence="4" id="KW-1134">Transmembrane beta strand</keyword>
<keyword evidence="6 11" id="KW-0732">Signal</keyword>
<evidence type="ECO:0000256" key="8">
    <source>
        <dbReference type="ARBA" id="ARBA00023114"/>
    </source>
</evidence>
<name>A0A1Q8YK82_9BURK</name>
<feature type="chain" id="PRO_5010217939" evidence="11">
    <location>
        <begin position="20"/>
        <end position="354"/>
    </location>
</feature>
<keyword evidence="10" id="KW-0998">Cell outer membrane</keyword>
<evidence type="ECO:0000256" key="2">
    <source>
        <dbReference type="ARBA" id="ARBA00011233"/>
    </source>
</evidence>
<dbReference type="EMBL" id="MSYM01000003">
    <property type="protein sequence ID" value="OLP08373.1"/>
    <property type="molecule type" value="Genomic_DNA"/>
</dbReference>
<dbReference type="GO" id="GO:0046930">
    <property type="term" value="C:pore complex"/>
    <property type="evidence" value="ECO:0007669"/>
    <property type="project" value="UniProtKB-KW"/>
</dbReference>
<dbReference type="GO" id="GO:0015288">
    <property type="term" value="F:porin activity"/>
    <property type="evidence" value="ECO:0007669"/>
    <property type="project" value="UniProtKB-KW"/>
</dbReference>
<evidence type="ECO:0000256" key="1">
    <source>
        <dbReference type="ARBA" id="ARBA00004571"/>
    </source>
</evidence>
<comment type="subunit">
    <text evidence="2">Homotrimer.</text>
</comment>
<dbReference type="STRING" id="81479.RA876_15635"/>
<sequence length="354" mass="36638">MKKSLIALAVLAVSGAAMAQSSVTLYGRLDAALANVKTETTANTPANAVASVSQTKIDSSLLRTTYWGLKGTEDLGGGLKANFKLESNFNIDTGAMGAGPTAGTFQTAFEREASVGLSGGFGSVNLGRVYTSYFSLFSATDNITNGNIAQTDDIWKSGVARDTQRTSNAVRFDSADFGGVSASVTYGIDEAATPATNKNGSNVSFHVKYAAGPLLVGVAYEEFKAPYLSTGVASTTTKNTLIAGTYDFGVVKLTGGYNKASDATRDDKEYQLGLNIPVSAAAVVMLGYVNSNSTGAGLTELNSKGYTLAGQYSLSKRTALYAGMFKSDLESGNTVAAFKTAKTTAAAVGVVHLF</sequence>
<dbReference type="Gene3D" id="2.40.160.10">
    <property type="entry name" value="Porin"/>
    <property type="match status" value="1"/>
</dbReference>
<dbReference type="AlphaFoldDB" id="A0A1Q8YK82"/>
<dbReference type="Proteomes" id="UP000185911">
    <property type="component" value="Unassembled WGS sequence"/>
</dbReference>
<dbReference type="GO" id="GO:0006811">
    <property type="term" value="P:monoatomic ion transport"/>
    <property type="evidence" value="ECO:0007669"/>
    <property type="project" value="UniProtKB-KW"/>
</dbReference>
<dbReference type="SUPFAM" id="SSF56935">
    <property type="entry name" value="Porins"/>
    <property type="match status" value="1"/>
</dbReference>
<feature type="domain" description="Porin" evidence="12">
    <location>
        <begin position="7"/>
        <end position="323"/>
    </location>
</feature>
<protein>
    <submittedName>
        <fullName evidence="13">Outer membrane porin protein 32</fullName>
    </submittedName>
</protein>
<evidence type="ECO:0000256" key="11">
    <source>
        <dbReference type="SAM" id="SignalP"/>
    </source>
</evidence>
<reference evidence="13 14" key="1">
    <citation type="submission" date="2017-01" db="EMBL/GenBank/DDBJ databases">
        <title>Genome sequence of Rhodoferax antarcticus ANT.BR, a psychrophilic purple nonsulfur bacterium from an Antarctic microbial mat.</title>
        <authorList>
            <person name="Baker J."/>
            <person name="Riester C."/>
            <person name="Skinner B."/>
            <person name="Newell A."/>
            <person name="Swingley W."/>
            <person name="Madigan M."/>
            <person name="Jung D."/>
            <person name="Asao M."/>
            <person name="Chen M."/>
            <person name="Loughlin P."/>
            <person name="Pan H."/>
            <person name="Lin S."/>
            <person name="Li N."/>
            <person name="Shaw J."/>
            <person name="Prado M."/>
            <person name="Sherman C."/>
            <person name="Li X."/>
            <person name="Tang J."/>
            <person name="Blankenship R."/>
            <person name="Zhao T."/>
            <person name="Touchman J."/>
            <person name="Sattley M."/>
        </authorList>
    </citation>
    <scope>NUCLEOTIDE SEQUENCE [LARGE SCALE GENOMIC DNA]</scope>
    <source>
        <strain evidence="13 14">ANT.BR</strain>
    </source>
</reference>
<evidence type="ECO:0000256" key="10">
    <source>
        <dbReference type="ARBA" id="ARBA00023237"/>
    </source>
</evidence>
<dbReference type="PANTHER" id="PTHR34501:SF9">
    <property type="entry name" value="MAJOR OUTER MEMBRANE PROTEIN P.IA"/>
    <property type="match status" value="1"/>
</dbReference>
<accession>A0A1Q8YK82</accession>
<dbReference type="InterPro" id="IPR050298">
    <property type="entry name" value="Gram-neg_bact_OMP"/>
</dbReference>
<dbReference type="RefSeq" id="WP_075584977.1">
    <property type="nucleotide sequence ID" value="NZ_MSYM01000003.1"/>
</dbReference>
<keyword evidence="5" id="KW-0812">Transmembrane</keyword>
<proteinExistence type="predicted"/>
<evidence type="ECO:0000256" key="4">
    <source>
        <dbReference type="ARBA" id="ARBA00022452"/>
    </source>
</evidence>